<dbReference type="Pfam" id="PF00535">
    <property type="entry name" value="Glycos_transf_2"/>
    <property type="match status" value="1"/>
</dbReference>
<name>X0XJC3_9ZZZZ</name>
<comment type="similarity">
    <text evidence="1">Belongs to the glycosyltransferase 2 family.</text>
</comment>
<comment type="caution">
    <text evidence="5">The sequence shown here is derived from an EMBL/GenBank/DDBJ whole genome shotgun (WGS) entry which is preliminary data.</text>
</comment>
<protein>
    <recommendedName>
        <fullName evidence="4">Glycosyltransferase 2-like domain-containing protein</fullName>
    </recommendedName>
</protein>
<gene>
    <name evidence="5" type="ORF">S01H1_70846</name>
</gene>
<dbReference type="GO" id="GO:0016757">
    <property type="term" value="F:glycosyltransferase activity"/>
    <property type="evidence" value="ECO:0007669"/>
    <property type="project" value="UniProtKB-KW"/>
</dbReference>
<evidence type="ECO:0000259" key="4">
    <source>
        <dbReference type="Pfam" id="PF00535"/>
    </source>
</evidence>
<reference evidence="5" key="1">
    <citation type="journal article" date="2014" name="Front. Microbiol.">
        <title>High frequency of phylogenetically diverse reductive dehalogenase-homologous genes in deep subseafloor sedimentary metagenomes.</title>
        <authorList>
            <person name="Kawai M."/>
            <person name="Futagami T."/>
            <person name="Toyoda A."/>
            <person name="Takaki Y."/>
            <person name="Nishi S."/>
            <person name="Hori S."/>
            <person name="Arai W."/>
            <person name="Tsubouchi T."/>
            <person name="Morono Y."/>
            <person name="Uchiyama I."/>
            <person name="Ito T."/>
            <person name="Fujiyama A."/>
            <person name="Inagaki F."/>
            <person name="Takami H."/>
        </authorList>
    </citation>
    <scope>NUCLEOTIDE SEQUENCE</scope>
    <source>
        <strain evidence="5">Expedition CK06-06</strain>
    </source>
</reference>
<dbReference type="PANTHER" id="PTHR43179">
    <property type="entry name" value="RHAMNOSYLTRANSFERASE WBBL"/>
    <property type="match status" value="1"/>
</dbReference>
<dbReference type="EMBL" id="BARS01047136">
    <property type="protein sequence ID" value="GAG36753.1"/>
    <property type="molecule type" value="Genomic_DNA"/>
</dbReference>
<evidence type="ECO:0000256" key="2">
    <source>
        <dbReference type="ARBA" id="ARBA00022676"/>
    </source>
</evidence>
<evidence type="ECO:0000313" key="5">
    <source>
        <dbReference type="EMBL" id="GAG36753.1"/>
    </source>
</evidence>
<feature type="non-terminal residue" evidence="5">
    <location>
        <position position="188"/>
    </location>
</feature>
<dbReference type="InterPro" id="IPR029044">
    <property type="entry name" value="Nucleotide-diphossugar_trans"/>
</dbReference>
<organism evidence="5">
    <name type="scientific">marine sediment metagenome</name>
    <dbReference type="NCBI Taxonomy" id="412755"/>
    <lineage>
        <taxon>unclassified sequences</taxon>
        <taxon>metagenomes</taxon>
        <taxon>ecological metagenomes</taxon>
    </lineage>
</organism>
<keyword evidence="2" id="KW-0328">Glycosyltransferase</keyword>
<sequence length="188" mass="20889">MQTGVVILNWNAAKETIICIESIKAWSSTSPNIYVVDNNSSKDDQDILIAHRHKFNLIKNTVNKGFSGGNNIGIKAALADNNAAILLLNNDARMAEKDLYLLLNTLTSSREIGVIGPVLYDYYTNELQNAGGKDIGWNYISHLTSLPEKEKVYDVDYVSGTAMLVRSEVFKTIGLFDERYFFSGEVAD</sequence>
<accession>X0XJC3</accession>
<proteinExistence type="inferred from homology"/>
<evidence type="ECO:0000256" key="3">
    <source>
        <dbReference type="ARBA" id="ARBA00022679"/>
    </source>
</evidence>
<feature type="domain" description="Glycosyltransferase 2-like" evidence="4">
    <location>
        <begin position="5"/>
        <end position="173"/>
    </location>
</feature>
<dbReference type="AlphaFoldDB" id="X0XJC3"/>
<dbReference type="Gene3D" id="3.90.550.10">
    <property type="entry name" value="Spore Coat Polysaccharide Biosynthesis Protein SpsA, Chain A"/>
    <property type="match status" value="1"/>
</dbReference>
<keyword evidence="3" id="KW-0808">Transferase</keyword>
<dbReference type="InterPro" id="IPR001173">
    <property type="entry name" value="Glyco_trans_2-like"/>
</dbReference>
<evidence type="ECO:0000256" key="1">
    <source>
        <dbReference type="ARBA" id="ARBA00006739"/>
    </source>
</evidence>
<dbReference type="PANTHER" id="PTHR43179:SF12">
    <property type="entry name" value="GALACTOFURANOSYLTRANSFERASE GLFT2"/>
    <property type="match status" value="1"/>
</dbReference>
<dbReference type="SUPFAM" id="SSF53448">
    <property type="entry name" value="Nucleotide-diphospho-sugar transferases"/>
    <property type="match status" value="1"/>
</dbReference>